<dbReference type="EMBL" id="NXNG01000001">
    <property type="protein sequence ID" value="PWT28782.1"/>
    <property type="molecule type" value="Genomic_DNA"/>
</dbReference>
<evidence type="ECO:0000313" key="2">
    <source>
        <dbReference type="Proteomes" id="UP000245488"/>
    </source>
</evidence>
<evidence type="ECO:0000313" key="1">
    <source>
        <dbReference type="EMBL" id="PWT28782.1"/>
    </source>
</evidence>
<protein>
    <submittedName>
        <fullName evidence="1">Uncharacterized protein</fullName>
    </submittedName>
</protein>
<dbReference type="AlphaFoldDB" id="A0A317G8M5"/>
<comment type="caution">
    <text evidence="1">The sequence shown here is derived from an EMBL/GenBank/DDBJ whole genome shotgun (WGS) entry which is preliminary data.</text>
</comment>
<organism evidence="1 2">
    <name type="scientific">Butyrivibrio fibrisolvens</name>
    <dbReference type="NCBI Taxonomy" id="831"/>
    <lineage>
        <taxon>Bacteria</taxon>
        <taxon>Bacillati</taxon>
        <taxon>Bacillota</taxon>
        <taxon>Clostridia</taxon>
        <taxon>Lachnospirales</taxon>
        <taxon>Lachnospiraceae</taxon>
        <taxon>Butyrivibrio</taxon>
    </lineage>
</organism>
<proteinExistence type="predicted"/>
<sequence length="61" mass="7079">MNGALPAEQVMVVKDFQKFAKFKIGYREEDKQIYLENGDIVKFYDAIWGFLETAFKLEPSA</sequence>
<keyword evidence="2" id="KW-1185">Reference proteome</keyword>
<name>A0A317G8M5_BUTFI</name>
<gene>
    <name evidence="1" type="ORF">CPT75_17530</name>
</gene>
<dbReference type="Proteomes" id="UP000245488">
    <property type="component" value="Chromosome"/>
</dbReference>
<reference evidence="1 2" key="1">
    <citation type="submission" date="2017-09" db="EMBL/GenBank/DDBJ databases">
        <title>High-quality draft genome sequence of Butyrivibrio fibrisolvens INBov1, isolated from cow rumen.</title>
        <authorList>
            <person name="Rodriguez Hernaez J."/>
            <person name="Rivarola M."/>
            <person name="Paniego N."/>
            <person name="Cravero S."/>
            <person name="Ceron Cucchi M."/>
            <person name="Martinez M.C."/>
        </authorList>
    </citation>
    <scope>NUCLEOTIDE SEQUENCE [LARGE SCALE GENOMIC DNA]</scope>
    <source>
        <strain evidence="1 2">INBov1</strain>
    </source>
</reference>
<accession>A0A317G8M5</accession>